<feature type="transmembrane region" description="Helical" evidence="1">
    <location>
        <begin position="241"/>
        <end position="261"/>
    </location>
</feature>
<keyword evidence="1" id="KW-1133">Transmembrane helix</keyword>
<name>A0A198ABU7_9BACL</name>
<proteinExistence type="predicted"/>
<dbReference type="PANTHER" id="PTHR36833">
    <property type="entry name" value="SLR0610 PROTEIN-RELATED"/>
    <property type="match status" value="1"/>
</dbReference>
<accession>A0A198ABU7</accession>
<dbReference type="InterPro" id="IPR010390">
    <property type="entry name" value="ABC-2_transporter-like"/>
</dbReference>
<dbReference type="Proteomes" id="UP000078454">
    <property type="component" value="Unassembled WGS sequence"/>
</dbReference>
<sequence length="273" mass="30811">MLAPKRSFMGQVAYLIGMYVHFLKVYVKTLVAYRADTIIAVIAGIVAQGSTLVFLTVIFKRIPMLAGWDYNELVFMFGLAATGRALNQTFFNAPFMLTGNIRNGRMDMMMVRPVGVLFQTIGYSQELNGVGQLITGIAIMGYAASHLDMSWTFLPVLYVVIALLCSALIQYSILLTISVLTFWFQEIRSLIYPVTWLYDFTRYPMQIFHPILRGLLTYIIPYSLASFYPAAYLLRPEQYGWAAWGVPAVTLVIVMGAYFIWSQGLRRYSSVAG</sequence>
<keyword evidence="1" id="KW-0472">Membrane</keyword>
<reference evidence="2 3" key="1">
    <citation type="submission" date="2016-05" db="EMBL/GenBank/DDBJ databases">
        <title>Paenibacillus sp. 1ZS3-15 nov., isolated from the rhizosphere soil.</title>
        <authorList>
            <person name="Zhang X.X."/>
            <person name="Zhang J."/>
        </authorList>
    </citation>
    <scope>NUCLEOTIDE SEQUENCE [LARGE SCALE GENOMIC DNA]</scope>
    <source>
        <strain evidence="2 3">1ZS3-15</strain>
    </source>
</reference>
<feature type="transmembrane region" description="Helical" evidence="1">
    <location>
        <begin position="156"/>
        <end position="184"/>
    </location>
</feature>
<dbReference type="OrthoDB" id="9788195at2"/>
<gene>
    <name evidence="2" type="ORF">A8708_26980</name>
</gene>
<feature type="transmembrane region" description="Helical" evidence="1">
    <location>
        <begin position="12"/>
        <end position="31"/>
    </location>
</feature>
<keyword evidence="3" id="KW-1185">Reference proteome</keyword>
<dbReference type="Pfam" id="PF06182">
    <property type="entry name" value="ABC2_membrane_6"/>
    <property type="match status" value="1"/>
</dbReference>
<dbReference type="RefSeq" id="WP_068663791.1">
    <property type="nucleotide sequence ID" value="NZ_LYPB01000060.1"/>
</dbReference>
<protein>
    <recommendedName>
        <fullName evidence="4">ABC transporter permease</fullName>
    </recommendedName>
</protein>
<dbReference type="EMBL" id="LYPB01000060">
    <property type="protein sequence ID" value="OAS18979.1"/>
    <property type="molecule type" value="Genomic_DNA"/>
</dbReference>
<feature type="transmembrane region" description="Helical" evidence="1">
    <location>
        <begin position="127"/>
        <end position="144"/>
    </location>
</feature>
<keyword evidence="1" id="KW-0812">Transmembrane</keyword>
<comment type="caution">
    <text evidence="2">The sequence shown here is derived from an EMBL/GenBank/DDBJ whole genome shotgun (WGS) entry which is preliminary data.</text>
</comment>
<evidence type="ECO:0000313" key="2">
    <source>
        <dbReference type="EMBL" id="OAS18979.1"/>
    </source>
</evidence>
<dbReference type="PANTHER" id="PTHR36833:SF1">
    <property type="entry name" value="INTEGRAL MEMBRANE TRANSPORT PROTEIN"/>
    <property type="match status" value="1"/>
</dbReference>
<dbReference type="AlphaFoldDB" id="A0A198ABU7"/>
<evidence type="ECO:0008006" key="4">
    <source>
        <dbReference type="Google" id="ProtNLM"/>
    </source>
</evidence>
<dbReference type="STRING" id="1850517.A8708_26980"/>
<feature type="transmembrane region" description="Helical" evidence="1">
    <location>
        <begin position="215"/>
        <end position="235"/>
    </location>
</feature>
<evidence type="ECO:0000313" key="3">
    <source>
        <dbReference type="Proteomes" id="UP000078454"/>
    </source>
</evidence>
<evidence type="ECO:0000256" key="1">
    <source>
        <dbReference type="SAM" id="Phobius"/>
    </source>
</evidence>
<feature type="transmembrane region" description="Helical" evidence="1">
    <location>
        <begin position="37"/>
        <end position="59"/>
    </location>
</feature>
<organism evidence="2 3">
    <name type="scientific">Paenibacillus oryzisoli</name>
    <dbReference type="NCBI Taxonomy" id="1850517"/>
    <lineage>
        <taxon>Bacteria</taxon>
        <taxon>Bacillati</taxon>
        <taxon>Bacillota</taxon>
        <taxon>Bacilli</taxon>
        <taxon>Bacillales</taxon>
        <taxon>Paenibacillaceae</taxon>
        <taxon>Paenibacillus</taxon>
    </lineage>
</organism>